<organism evidence="2">
    <name type="scientific">Siphoviridae sp. ctvI513</name>
    <dbReference type="NCBI Taxonomy" id="2827965"/>
    <lineage>
        <taxon>Viruses</taxon>
        <taxon>Duplodnaviria</taxon>
        <taxon>Heunggongvirae</taxon>
        <taxon>Uroviricota</taxon>
        <taxon>Caudoviricetes</taxon>
    </lineage>
</organism>
<feature type="region of interest" description="Disordered" evidence="1">
    <location>
        <begin position="25"/>
        <end position="78"/>
    </location>
</feature>
<name>A0A8S5TJX1_9CAUD</name>
<proteinExistence type="predicted"/>
<evidence type="ECO:0000256" key="1">
    <source>
        <dbReference type="SAM" id="MobiDB-lite"/>
    </source>
</evidence>
<feature type="compositionally biased region" description="Low complexity" evidence="1">
    <location>
        <begin position="41"/>
        <end position="59"/>
    </location>
</feature>
<accession>A0A8S5TJX1</accession>
<evidence type="ECO:0000313" key="2">
    <source>
        <dbReference type="EMBL" id="DAF63363.1"/>
    </source>
</evidence>
<reference evidence="2" key="1">
    <citation type="journal article" date="2021" name="Proc. Natl. Acad. Sci. U.S.A.">
        <title>A Catalog of Tens of Thousands of Viruses from Human Metagenomes Reveals Hidden Associations with Chronic Diseases.</title>
        <authorList>
            <person name="Tisza M.J."/>
            <person name="Buck C.B."/>
        </authorList>
    </citation>
    <scope>NUCLEOTIDE SEQUENCE</scope>
    <source>
        <strain evidence="2">CtvI513</strain>
    </source>
</reference>
<dbReference type="EMBL" id="BK032839">
    <property type="protein sequence ID" value="DAF63363.1"/>
    <property type="molecule type" value="Genomic_DNA"/>
</dbReference>
<protein>
    <submittedName>
        <fullName evidence="2">Uncharacterized protein</fullName>
    </submittedName>
</protein>
<sequence>MDTTIPAGTLRLLLTSISYRATARKEMRREPPIVPRRPPRTRCWTAPPGGGARPPTLTADPVPDLQPPGVGSIETPPG</sequence>